<dbReference type="InterPro" id="IPR001650">
    <property type="entry name" value="Helicase_C-like"/>
</dbReference>
<dbReference type="PROSITE" id="PS00039">
    <property type="entry name" value="DEAD_ATP_HELICASE"/>
    <property type="match status" value="1"/>
</dbReference>
<comment type="catalytic activity">
    <reaction evidence="8">
        <text>ATP + H2O = ADP + phosphate + H(+)</text>
        <dbReference type="Rhea" id="RHEA:13065"/>
        <dbReference type="ChEBI" id="CHEBI:15377"/>
        <dbReference type="ChEBI" id="CHEBI:15378"/>
        <dbReference type="ChEBI" id="CHEBI:30616"/>
        <dbReference type="ChEBI" id="CHEBI:43474"/>
        <dbReference type="ChEBI" id="CHEBI:456216"/>
        <dbReference type="EC" id="3.6.4.13"/>
    </reaction>
</comment>
<evidence type="ECO:0000256" key="4">
    <source>
        <dbReference type="ARBA" id="ARBA00022840"/>
    </source>
</evidence>
<organism evidence="13 14">
    <name type="scientific">Effrenium voratum</name>
    <dbReference type="NCBI Taxonomy" id="2562239"/>
    <lineage>
        <taxon>Eukaryota</taxon>
        <taxon>Sar</taxon>
        <taxon>Alveolata</taxon>
        <taxon>Dinophyceae</taxon>
        <taxon>Suessiales</taxon>
        <taxon>Symbiodiniaceae</taxon>
        <taxon>Effrenium</taxon>
    </lineage>
</organism>
<evidence type="ECO:0000259" key="12">
    <source>
        <dbReference type="PROSITE" id="PS51195"/>
    </source>
</evidence>
<dbReference type="SUPFAM" id="SSF52540">
    <property type="entry name" value="P-loop containing nucleoside triphosphate hydrolases"/>
    <property type="match status" value="2"/>
</dbReference>
<feature type="compositionally biased region" description="Low complexity" evidence="9">
    <location>
        <begin position="42"/>
        <end position="59"/>
    </location>
</feature>
<evidence type="ECO:0000256" key="8">
    <source>
        <dbReference type="RuleBase" id="RU365068"/>
    </source>
</evidence>
<evidence type="ECO:0000256" key="3">
    <source>
        <dbReference type="ARBA" id="ARBA00022806"/>
    </source>
</evidence>
<dbReference type="GO" id="GO:0016787">
    <property type="term" value="F:hydrolase activity"/>
    <property type="evidence" value="ECO:0007669"/>
    <property type="project" value="UniProtKB-KW"/>
</dbReference>
<feature type="short sequence motif" description="Q motif" evidence="6">
    <location>
        <begin position="56"/>
        <end position="85"/>
    </location>
</feature>
<comment type="function">
    <text evidence="8">RNA helicase.</text>
</comment>
<feature type="domain" description="Helicase ATP-binding" evidence="10">
    <location>
        <begin position="89"/>
        <end position="264"/>
    </location>
</feature>
<dbReference type="SMART" id="SM00487">
    <property type="entry name" value="DEXDc"/>
    <property type="match status" value="1"/>
</dbReference>
<dbReference type="Pfam" id="PF00270">
    <property type="entry name" value="DEAD"/>
    <property type="match status" value="1"/>
</dbReference>
<evidence type="ECO:0000256" key="6">
    <source>
        <dbReference type="PROSITE-ProRule" id="PRU00552"/>
    </source>
</evidence>
<keyword evidence="2 7" id="KW-0378">Hydrolase</keyword>
<dbReference type="Pfam" id="PF00271">
    <property type="entry name" value="Helicase_C"/>
    <property type="match status" value="1"/>
</dbReference>
<dbReference type="SMART" id="SM00490">
    <property type="entry name" value="HELICc"/>
    <property type="match status" value="1"/>
</dbReference>
<evidence type="ECO:0000259" key="10">
    <source>
        <dbReference type="PROSITE" id="PS51192"/>
    </source>
</evidence>
<dbReference type="GO" id="GO:0003724">
    <property type="term" value="F:RNA helicase activity"/>
    <property type="evidence" value="ECO:0007669"/>
    <property type="project" value="UniProtKB-EC"/>
</dbReference>
<keyword evidence="4 7" id="KW-0067">ATP-binding</keyword>
<dbReference type="EMBL" id="CAUJNA010003805">
    <property type="protein sequence ID" value="CAJ1410107.1"/>
    <property type="molecule type" value="Genomic_DNA"/>
</dbReference>
<reference evidence="13" key="1">
    <citation type="submission" date="2023-08" db="EMBL/GenBank/DDBJ databases">
        <authorList>
            <person name="Chen Y."/>
            <person name="Shah S."/>
            <person name="Dougan E. K."/>
            <person name="Thang M."/>
            <person name="Chan C."/>
        </authorList>
    </citation>
    <scope>NUCLEOTIDE SEQUENCE</scope>
</reference>
<evidence type="ECO:0000256" key="2">
    <source>
        <dbReference type="ARBA" id="ARBA00022801"/>
    </source>
</evidence>
<keyword evidence="5 8" id="KW-0694">RNA-binding</keyword>
<dbReference type="InterPro" id="IPR027417">
    <property type="entry name" value="P-loop_NTPase"/>
</dbReference>
<gene>
    <name evidence="13" type="ORF">EVOR1521_LOCUS31036</name>
</gene>
<evidence type="ECO:0000256" key="7">
    <source>
        <dbReference type="RuleBase" id="RU000492"/>
    </source>
</evidence>
<evidence type="ECO:0000256" key="1">
    <source>
        <dbReference type="ARBA" id="ARBA00022741"/>
    </source>
</evidence>
<feature type="region of interest" description="Disordered" evidence="9">
    <location>
        <begin position="35"/>
        <end position="59"/>
    </location>
</feature>
<comment type="domain">
    <text evidence="8">The Q motif is unique to and characteristic of the DEAD box family of RNA helicases and controls ATP binding and hydrolysis.</text>
</comment>
<dbReference type="PROSITE" id="PS51195">
    <property type="entry name" value="Q_MOTIF"/>
    <property type="match status" value="1"/>
</dbReference>
<evidence type="ECO:0000256" key="5">
    <source>
        <dbReference type="ARBA" id="ARBA00022884"/>
    </source>
</evidence>
<comment type="caution">
    <text evidence="13">The sequence shown here is derived from an EMBL/GenBank/DDBJ whole genome shotgun (WGS) entry which is preliminary data.</text>
</comment>
<name>A0AA36NJV7_9DINO</name>
<dbReference type="InterPro" id="IPR014001">
    <property type="entry name" value="Helicase_ATP-bd"/>
</dbReference>
<accession>A0AA36NJV7</accession>
<dbReference type="CDD" id="cd18787">
    <property type="entry name" value="SF2_C_DEAD"/>
    <property type="match status" value="1"/>
</dbReference>
<dbReference type="PROSITE" id="PS51194">
    <property type="entry name" value="HELICASE_CTER"/>
    <property type="match status" value="1"/>
</dbReference>
<evidence type="ECO:0000313" key="13">
    <source>
        <dbReference type="EMBL" id="CAJ1410107.1"/>
    </source>
</evidence>
<dbReference type="AlphaFoldDB" id="A0AA36NJV7"/>
<feature type="domain" description="Helicase C-terminal" evidence="11">
    <location>
        <begin position="304"/>
        <end position="446"/>
    </location>
</feature>
<evidence type="ECO:0000313" key="14">
    <source>
        <dbReference type="Proteomes" id="UP001178507"/>
    </source>
</evidence>
<sequence length="551" mass="61365">MRGVLFRQAWRRAPGACLCWKPVPFVRYARSRPSGRRSEPIAEAPNRPSAAPSSARSFAELPLSEPTQQAMREVFGYAELSEIQSQVLPLALSKNFDLVARAHTGTGKTLAFLIPAVEKMLASPGHGIALLVVSPTRELALQIHKEAEMLLSTHHIPAMSMIGGTSQRQDQVALRRRKPRVLIATPGRLLEHLERTYLFPTLFENLQTFVLDEADRLLSLGFLPEVKEIVSYLPSRRRTMLFSATMPESVMDVVSKACRGNYRYIDCVGEESQSTAAMAEQTYVVLPGHQCLAALYNIIMTEMAANRYSYKILVFFATARMTAFMAQFFRQQLSIGVFEIHRRREASARTSTQQRFQEAQSGILFSSDVSARGLDYPNVTMVVQFGAPATREMYIHRVGRTARAGKTGEAVLILGELERAFLAAVKDLPITQHKKAGELQRVNELLVKATTSWLANAPLRTAASASFASLLVHYKATHRVLHMQEDDVIQAASDLLLGCGLVDQPVISKRLAVMLGIEKNPLIQCASRLGDQDELMLEEEDVTRAKRSWRG</sequence>
<comment type="similarity">
    <text evidence="7">Belongs to the DEAD box helicase family.</text>
</comment>
<dbReference type="Gene3D" id="3.40.50.300">
    <property type="entry name" value="P-loop containing nucleotide triphosphate hydrolases"/>
    <property type="match status" value="2"/>
</dbReference>
<dbReference type="InterPro" id="IPR014014">
    <property type="entry name" value="RNA_helicase_DEAD_Q_motif"/>
</dbReference>
<dbReference type="GO" id="GO:0005524">
    <property type="term" value="F:ATP binding"/>
    <property type="evidence" value="ECO:0007669"/>
    <property type="project" value="UniProtKB-UniRule"/>
</dbReference>
<evidence type="ECO:0000256" key="9">
    <source>
        <dbReference type="SAM" id="MobiDB-lite"/>
    </source>
</evidence>
<feature type="domain" description="DEAD-box RNA helicase Q" evidence="12">
    <location>
        <begin position="56"/>
        <end position="85"/>
    </location>
</feature>
<dbReference type="Proteomes" id="UP001178507">
    <property type="component" value="Unassembled WGS sequence"/>
</dbReference>
<evidence type="ECO:0000259" key="11">
    <source>
        <dbReference type="PROSITE" id="PS51194"/>
    </source>
</evidence>
<dbReference type="EC" id="3.6.4.13" evidence="8"/>
<protein>
    <recommendedName>
        <fullName evidence="8">ATP-dependent RNA helicase</fullName>
        <ecNumber evidence="8">3.6.4.13</ecNumber>
    </recommendedName>
</protein>
<dbReference type="InterPro" id="IPR000629">
    <property type="entry name" value="RNA-helicase_DEAD-box_CS"/>
</dbReference>
<dbReference type="GO" id="GO:0003723">
    <property type="term" value="F:RNA binding"/>
    <property type="evidence" value="ECO:0007669"/>
    <property type="project" value="UniProtKB-UniRule"/>
</dbReference>
<dbReference type="InterPro" id="IPR011545">
    <property type="entry name" value="DEAD/DEAH_box_helicase_dom"/>
</dbReference>
<proteinExistence type="inferred from homology"/>
<keyword evidence="14" id="KW-1185">Reference proteome</keyword>
<dbReference type="PROSITE" id="PS51192">
    <property type="entry name" value="HELICASE_ATP_BIND_1"/>
    <property type="match status" value="1"/>
</dbReference>
<keyword evidence="1 7" id="KW-0547">Nucleotide-binding</keyword>
<keyword evidence="3 7" id="KW-0347">Helicase</keyword>
<dbReference type="PANTHER" id="PTHR24031">
    <property type="entry name" value="RNA HELICASE"/>
    <property type="match status" value="1"/>
</dbReference>